<organism evidence="3 4">
    <name type="scientific">Mycolicibacterium fluoranthenivorans</name>
    <dbReference type="NCBI Taxonomy" id="258505"/>
    <lineage>
        <taxon>Bacteria</taxon>
        <taxon>Bacillati</taxon>
        <taxon>Actinomycetota</taxon>
        <taxon>Actinomycetes</taxon>
        <taxon>Mycobacteriales</taxon>
        <taxon>Mycobacteriaceae</taxon>
        <taxon>Mycolicibacterium</taxon>
    </lineage>
</organism>
<keyword evidence="1" id="KW-0812">Transmembrane</keyword>
<sequence length="146" mass="16005">MRNHGRCEYLLRTRPVQIFRDADADVVEPPMTHTTNRRSGMRMRTSAALSGCIAAMMLALSASPAAQADDADVIRQAHDVGIANSDVNIISAGRSVCYVLRLGNRPPDEISGKIARTFVISQDQARQFSLVSANEWCPQWSGLFAD</sequence>
<dbReference type="RefSeq" id="WP_187098374.1">
    <property type="nucleotide sequence ID" value="NZ_CP059894.1"/>
</dbReference>
<dbReference type="AlphaFoldDB" id="A0A7G8PK28"/>
<name>A0A7G8PK28_9MYCO</name>
<evidence type="ECO:0000313" key="3">
    <source>
        <dbReference type="EMBL" id="QNJ94694.1"/>
    </source>
</evidence>
<gene>
    <name evidence="3" type="ORF">HZU40_10830</name>
</gene>
<dbReference type="Pfam" id="PF05305">
    <property type="entry name" value="DUF732"/>
    <property type="match status" value="1"/>
</dbReference>
<evidence type="ECO:0000259" key="2">
    <source>
        <dbReference type="Pfam" id="PF05305"/>
    </source>
</evidence>
<keyword evidence="1" id="KW-1133">Transmembrane helix</keyword>
<protein>
    <submittedName>
        <fullName evidence="3">DUF732 domain-containing protein</fullName>
    </submittedName>
</protein>
<proteinExistence type="predicted"/>
<dbReference type="EMBL" id="CP059894">
    <property type="protein sequence ID" value="QNJ94694.1"/>
    <property type="molecule type" value="Genomic_DNA"/>
</dbReference>
<reference evidence="3 4" key="1">
    <citation type="submission" date="2020-07" db="EMBL/GenBank/DDBJ databases">
        <title>Draft genome sequence of four isobutane-metabolizing strains capable of cometabolically degrading diverse ether contaminants.</title>
        <authorList>
            <person name="Chen W."/>
            <person name="Faulkner N."/>
            <person name="Smith C."/>
            <person name="Hyman M."/>
        </authorList>
    </citation>
    <scope>NUCLEOTIDE SEQUENCE [LARGE SCALE GENOMIC DNA]</scope>
    <source>
        <strain evidence="3 4">2A</strain>
    </source>
</reference>
<evidence type="ECO:0000313" key="4">
    <source>
        <dbReference type="Proteomes" id="UP000515498"/>
    </source>
</evidence>
<dbReference type="KEGG" id="mflu:HZU40_10830"/>
<keyword evidence="1" id="KW-0472">Membrane</keyword>
<evidence type="ECO:0000256" key="1">
    <source>
        <dbReference type="SAM" id="Phobius"/>
    </source>
</evidence>
<feature type="transmembrane region" description="Helical" evidence="1">
    <location>
        <begin position="47"/>
        <end position="66"/>
    </location>
</feature>
<dbReference type="InterPro" id="IPR007969">
    <property type="entry name" value="DUF732"/>
</dbReference>
<accession>A0A7G8PK28</accession>
<dbReference type="Proteomes" id="UP000515498">
    <property type="component" value="Chromosome"/>
</dbReference>
<feature type="domain" description="DUF732" evidence="2">
    <location>
        <begin position="74"/>
        <end position="139"/>
    </location>
</feature>